<evidence type="ECO:0000313" key="1">
    <source>
        <dbReference type="EMBL" id="KAK4454536.1"/>
    </source>
</evidence>
<gene>
    <name evidence="1" type="ORF">QBC34DRAFT_135339</name>
</gene>
<name>A0AAV9H687_9PEZI</name>
<dbReference type="AlphaFoldDB" id="A0AAV9H687"/>
<organism evidence="1 2">
    <name type="scientific">Podospora aff. communis PSN243</name>
    <dbReference type="NCBI Taxonomy" id="3040156"/>
    <lineage>
        <taxon>Eukaryota</taxon>
        <taxon>Fungi</taxon>
        <taxon>Dikarya</taxon>
        <taxon>Ascomycota</taxon>
        <taxon>Pezizomycotina</taxon>
        <taxon>Sordariomycetes</taxon>
        <taxon>Sordariomycetidae</taxon>
        <taxon>Sordariales</taxon>
        <taxon>Podosporaceae</taxon>
        <taxon>Podospora</taxon>
    </lineage>
</organism>
<sequence>MSSRACFIPLSSELHGLDGETSPCAPHMDCSGFRFRVLWPSAPTQSGGGCTGNQQSSIRGLAQENRQGDIKVQEALFNTLRALGTLHQEKEKANQRSMGRLGARIHFWWRDAHAPSQCVRLDCQTMDDKKASNSPPPDEKKGNSIISVALRLGLRRVSTSSGSSKLSISDCNPLGTHPIIQVPAIVCATQCNLSFPFLPLRIAK</sequence>
<proteinExistence type="predicted"/>
<protein>
    <submittedName>
        <fullName evidence="1">Uncharacterized protein</fullName>
    </submittedName>
</protein>
<accession>A0AAV9H687</accession>
<reference evidence="1" key="2">
    <citation type="submission" date="2023-05" db="EMBL/GenBank/DDBJ databases">
        <authorList>
            <consortium name="Lawrence Berkeley National Laboratory"/>
            <person name="Steindorff A."/>
            <person name="Hensen N."/>
            <person name="Bonometti L."/>
            <person name="Westerberg I."/>
            <person name="Brannstrom I.O."/>
            <person name="Guillou S."/>
            <person name="Cros-Aarteil S."/>
            <person name="Calhoun S."/>
            <person name="Haridas S."/>
            <person name="Kuo A."/>
            <person name="Mondo S."/>
            <person name="Pangilinan J."/>
            <person name="Riley R."/>
            <person name="Labutti K."/>
            <person name="Andreopoulos B."/>
            <person name="Lipzen A."/>
            <person name="Chen C."/>
            <person name="Yanf M."/>
            <person name="Daum C."/>
            <person name="Ng V."/>
            <person name="Clum A."/>
            <person name="Ohm R."/>
            <person name="Martin F."/>
            <person name="Silar P."/>
            <person name="Natvig D."/>
            <person name="Lalanne C."/>
            <person name="Gautier V."/>
            <person name="Ament-Velasquez S.L."/>
            <person name="Kruys A."/>
            <person name="Hutchinson M.I."/>
            <person name="Powell A.J."/>
            <person name="Barry K."/>
            <person name="Miller A.N."/>
            <person name="Grigoriev I.V."/>
            <person name="Debuchy R."/>
            <person name="Gladieux P."/>
            <person name="Thoren M.H."/>
            <person name="Johannesson H."/>
        </authorList>
    </citation>
    <scope>NUCLEOTIDE SEQUENCE</scope>
    <source>
        <strain evidence="1">PSN243</strain>
    </source>
</reference>
<reference evidence="1" key="1">
    <citation type="journal article" date="2023" name="Mol. Phylogenet. Evol.">
        <title>Genome-scale phylogeny and comparative genomics of the fungal order Sordariales.</title>
        <authorList>
            <person name="Hensen N."/>
            <person name="Bonometti L."/>
            <person name="Westerberg I."/>
            <person name="Brannstrom I.O."/>
            <person name="Guillou S."/>
            <person name="Cros-Aarteil S."/>
            <person name="Calhoun S."/>
            <person name="Haridas S."/>
            <person name="Kuo A."/>
            <person name="Mondo S."/>
            <person name="Pangilinan J."/>
            <person name="Riley R."/>
            <person name="LaButti K."/>
            <person name="Andreopoulos B."/>
            <person name="Lipzen A."/>
            <person name="Chen C."/>
            <person name="Yan M."/>
            <person name="Daum C."/>
            <person name="Ng V."/>
            <person name="Clum A."/>
            <person name="Steindorff A."/>
            <person name="Ohm R.A."/>
            <person name="Martin F."/>
            <person name="Silar P."/>
            <person name="Natvig D.O."/>
            <person name="Lalanne C."/>
            <person name="Gautier V."/>
            <person name="Ament-Velasquez S.L."/>
            <person name="Kruys A."/>
            <person name="Hutchinson M.I."/>
            <person name="Powell A.J."/>
            <person name="Barry K."/>
            <person name="Miller A.N."/>
            <person name="Grigoriev I.V."/>
            <person name="Debuchy R."/>
            <person name="Gladieux P."/>
            <person name="Hiltunen Thoren M."/>
            <person name="Johannesson H."/>
        </authorList>
    </citation>
    <scope>NUCLEOTIDE SEQUENCE</scope>
    <source>
        <strain evidence="1">PSN243</strain>
    </source>
</reference>
<dbReference type="EMBL" id="MU865916">
    <property type="protein sequence ID" value="KAK4454536.1"/>
    <property type="molecule type" value="Genomic_DNA"/>
</dbReference>
<keyword evidence="2" id="KW-1185">Reference proteome</keyword>
<dbReference type="Proteomes" id="UP001321760">
    <property type="component" value="Unassembled WGS sequence"/>
</dbReference>
<comment type="caution">
    <text evidence="1">The sequence shown here is derived from an EMBL/GenBank/DDBJ whole genome shotgun (WGS) entry which is preliminary data.</text>
</comment>
<evidence type="ECO:0000313" key="2">
    <source>
        <dbReference type="Proteomes" id="UP001321760"/>
    </source>
</evidence>